<dbReference type="Pfam" id="PF14033">
    <property type="entry name" value="DUF4246"/>
    <property type="match status" value="3"/>
</dbReference>
<evidence type="ECO:0000313" key="3">
    <source>
        <dbReference type="EMBL" id="RKO88332.1"/>
    </source>
</evidence>
<feature type="domain" description="DUF4246" evidence="2">
    <location>
        <begin position="50"/>
        <end position="171"/>
    </location>
</feature>
<accession>A0A4P9W8A4</accession>
<dbReference type="OrthoDB" id="415532at2759"/>
<dbReference type="AlphaFoldDB" id="A0A4P9W8A4"/>
<dbReference type="PANTHER" id="PTHR33119:SF1">
    <property type="entry name" value="FE2OG DIOXYGENASE DOMAIN-CONTAINING PROTEIN"/>
    <property type="match status" value="1"/>
</dbReference>
<name>A0A4P9W8A4_9FUNG</name>
<protein>
    <recommendedName>
        <fullName evidence="2">DUF4246 domain-containing protein</fullName>
    </recommendedName>
</protein>
<feature type="region of interest" description="Disordered" evidence="1">
    <location>
        <begin position="254"/>
        <end position="294"/>
    </location>
</feature>
<dbReference type="EMBL" id="KZ996788">
    <property type="protein sequence ID" value="RKO88332.1"/>
    <property type="molecule type" value="Genomic_DNA"/>
</dbReference>
<dbReference type="InterPro" id="IPR025340">
    <property type="entry name" value="DUF4246"/>
</dbReference>
<feature type="compositionally biased region" description="Pro residues" evidence="1">
    <location>
        <begin position="285"/>
        <end position="294"/>
    </location>
</feature>
<organism evidence="3 4">
    <name type="scientific">Blyttiomyces helicus</name>
    <dbReference type="NCBI Taxonomy" id="388810"/>
    <lineage>
        <taxon>Eukaryota</taxon>
        <taxon>Fungi</taxon>
        <taxon>Fungi incertae sedis</taxon>
        <taxon>Chytridiomycota</taxon>
        <taxon>Chytridiomycota incertae sedis</taxon>
        <taxon>Chytridiomycetes</taxon>
        <taxon>Chytridiomycetes incertae sedis</taxon>
        <taxon>Blyttiomyces</taxon>
    </lineage>
</organism>
<sequence>MAPASGTAERALQLHLIWSDDPFFDILADALATIQHRFARLENGELGPAAQTVRAADNAVPTRVTDLLKRHLDAIAARDDRDFHPGSEGKVQDLIHPSLHSLAPGVTTLRSGLAATNAGRFTKFWLPAEVYVDFAGRSRFESYINGLNPRTHRELYWCIERVFVLPMLEETVGKPLKGANLQVTVKAANYVLKEGQHFESSWHVEGTDEEHIVASALYSRVRDFGRRPDTERASILQALETPRELDPIRWTPQKLLHGHRPDPRRPHPHIPKPPPTQSRGRLPTPVRPQPGPPPATRKILCFFLVDPETRITSTADVPEQQWEVIGPEVGIEAGCPLEVFELVAAFAGLDRITWDYALKMREELMSERTYTHVHGDDCTENCRSAYMTGRSIVIVSIEKGL</sequence>
<dbReference type="Proteomes" id="UP000269721">
    <property type="component" value="Unassembled WGS sequence"/>
</dbReference>
<reference evidence="4" key="1">
    <citation type="journal article" date="2018" name="Nat. Microbiol.">
        <title>Leveraging single-cell genomics to expand the fungal tree of life.</title>
        <authorList>
            <person name="Ahrendt S.R."/>
            <person name="Quandt C.A."/>
            <person name="Ciobanu D."/>
            <person name="Clum A."/>
            <person name="Salamov A."/>
            <person name="Andreopoulos B."/>
            <person name="Cheng J.F."/>
            <person name="Woyke T."/>
            <person name="Pelin A."/>
            <person name="Henrissat B."/>
            <person name="Reynolds N.K."/>
            <person name="Benny G.L."/>
            <person name="Smith M.E."/>
            <person name="James T.Y."/>
            <person name="Grigoriev I.V."/>
        </authorList>
    </citation>
    <scope>NUCLEOTIDE SEQUENCE [LARGE SCALE GENOMIC DNA]</scope>
</reference>
<evidence type="ECO:0000256" key="1">
    <source>
        <dbReference type="SAM" id="MobiDB-lite"/>
    </source>
</evidence>
<keyword evidence="4" id="KW-1185">Reference proteome</keyword>
<evidence type="ECO:0000313" key="4">
    <source>
        <dbReference type="Proteomes" id="UP000269721"/>
    </source>
</evidence>
<gene>
    <name evidence="3" type="ORF">BDK51DRAFT_26246</name>
</gene>
<evidence type="ECO:0000259" key="2">
    <source>
        <dbReference type="Pfam" id="PF14033"/>
    </source>
</evidence>
<dbReference type="PANTHER" id="PTHR33119">
    <property type="entry name" value="IFI3P"/>
    <property type="match status" value="1"/>
</dbReference>
<feature type="domain" description="DUF4246" evidence="2">
    <location>
        <begin position="179"/>
        <end position="218"/>
    </location>
</feature>
<feature type="domain" description="DUF4246" evidence="2">
    <location>
        <begin position="296"/>
        <end position="323"/>
    </location>
</feature>
<proteinExistence type="predicted"/>
<dbReference type="InterPro" id="IPR049192">
    <property type="entry name" value="DUF4246_C"/>
</dbReference>